<keyword evidence="1" id="KW-1133">Transmembrane helix</keyword>
<evidence type="ECO:0000313" key="2">
    <source>
        <dbReference type="Ensembl" id="ENSSGRP00000112215.1"/>
    </source>
</evidence>
<name>A0A672TDF6_SINGR</name>
<keyword evidence="3" id="KW-1185">Reference proteome</keyword>
<organism evidence="2 3">
    <name type="scientific">Sinocyclocheilus grahami</name>
    <name type="common">Dianchi golden-line fish</name>
    <name type="synonym">Barbus grahami</name>
    <dbReference type="NCBI Taxonomy" id="75366"/>
    <lineage>
        <taxon>Eukaryota</taxon>
        <taxon>Metazoa</taxon>
        <taxon>Chordata</taxon>
        <taxon>Craniata</taxon>
        <taxon>Vertebrata</taxon>
        <taxon>Euteleostomi</taxon>
        <taxon>Actinopterygii</taxon>
        <taxon>Neopterygii</taxon>
        <taxon>Teleostei</taxon>
        <taxon>Ostariophysi</taxon>
        <taxon>Cypriniformes</taxon>
        <taxon>Cyprinidae</taxon>
        <taxon>Cyprininae</taxon>
        <taxon>Sinocyclocheilus</taxon>
    </lineage>
</organism>
<protein>
    <submittedName>
        <fullName evidence="2">Uncharacterized protein</fullName>
    </submittedName>
</protein>
<reference evidence="2" key="1">
    <citation type="submission" date="2025-08" db="UniProtKB">
        <authorList>
            <consortium name="Ensembl"/>
        </authorList>
    </citation>
    <scope>IDENTIFICATION</scope>
</reference>
<dbReference type="AlphaFoldDB" id="A0A672TDF6"/>
<evidence type="ECO:0000256" key="1">
    <source>
        <dbReference type="SAM" id="Phobius"/>
    </source>
</evidence>
<proteinExistence type="predicted"/>
<accession>A0A672TDF6</accession>
<dbReference type="InParanoid" id="A0A672TDF6"/>
<dbReference type="Ensembl" id="ENSSGRT00000119195.1">
    <property type="protein sequence ID" value="ENSSGRP00000112215.1"/>
    <property type="gene ID" value="ENSSGRG00000055144.1"/>
</dbReference>
<sequence>LKKYGTCFKIDLLHISCDMLCVCVSLYVHLYLMYTAEKLPIILGHLAGQIFRAHQLKTGHRASLLCSPSLVQVHNEKYLLKMYSPSGHPSCRRVCFFIRTFSDEETYHEI</sequence>
<dbReference type="Proteomes" id="UP000472262">
    <property type="component" value="Unassembled WGS sequence"/>
</dbReference>
<keyword evidence="1" id="KW-0472">Membrane</keyword>
<reference evidence="2" key="2">
    <citation type="submission" date="2025-09" db="UniProtKB">
        <authorList>
            <consortium name="Ensembl"/>
        </authorList>
    </citation>
    <scope>IDENTIFICATION</scope>
</reference>
<keyword evidence="1" id="KW-0812">Transmembrane</keyword>
<feature type="transmembrane region" description="Helical" evidence="1">
    <location>
        <begin position="12"/>
        <end position="34"/>
    </location>
</feature>
<evidence type="ECO:0000313" key="3">
    <source>
        <dbReference type="Proteomes" id="UP000472262"/>
    </source>
</evidence>